<evidence type="ECO:0000313" key="3">
    <source>
        <dbReference type="Proteomes" id="UP000245021"/>
    </source>
</evidence>
<organism evidence="2 3">
    <name type="scientific">Lactococcus termiticola</name>
    <dbReference type="NCBI Taxonomy" id="2169526"/>
    <lineage>
        <taxon>Bacteria</taxon>
        <taxon>Bacillati</taxon>
        <taxon>Bacillota</taxon>
        <taxon>Bacilli</taxon>
        <taxon>Lactobacillales</taxon>
        <taxon>Streptococcaceae</taxon>
        <taxon>Lactococcus</taxon>
    </lineage>
</organism>
<feature type="transmembrane region" description="Helical" evidence="1">
    <location>
        <begin position="6"/>
        <end position="29"/>
    </location>
</feature>
<accession>A0A2R5HFZ1</accession>
<dbReference type="EMBL" id="BFFO01000004">
    <property type="protein sequence ID" value="GBG96756.1"/>
    <property type="molecule type" value="Genomic_DNA"/>
</dbReference>
<dbReference type="Pfam" id="PF13268">
    <property type="entry name" value="DUF4059"/>
    <property type="match status" value="1"/>
</dbReference>
<keyword evidence="3" id="KW-1185">Reference proteome</keyword>
<protein>
    <submittedName>
        <fullName evidence="2">Uncharacterized protein</fullName>
    </submittedName>
</protein>
<dbReference type="InterPro" id="IPR025134">
    <property type="entry name" value="DUF4059"/>
</dbReference>
<feature type="transmembrane region" description="Helical" evidence="1">
    <location>
        <begin position="50"/>
        <end position="72"/>
    </location>
</feature>
<reference evidence="2 3" key="1">
    <citation type="journal article" date="2018" name="Genome Announc.">
        <title>Draft Genome Sequence of Lactococcus sp. Strain NtB2 (JCM 32569), Isolated from the Gut of the Higher Termite Nasutitermes takasagoensis.</title>
        <authorList>
            <person name="Noda S."/>
            <person name="Aihara C."/>
            <person name="Yuki M."/>
            <person name="Ohkuma M."/>
        </authorList>
    </citation>
    <scope>NUCLEOTIDE SEQUENCE [LARGE SCALE GENOMIC DNA]</scope>
    <source>
        <strain evidence="2 3">NtB2</strain>
    </source>
</reference>
<name>A0A2R5HFZ1_9LACT</name>
<dbReference type="AlphaFoldDB" id="A0A2R5HFZ1"/>
<keyword evidence="1" id="KW-1133">Transmembrane helix</keyword>
<keyword evidence="1" id="KW-0472">Membrane</keyword>
<evidence type="ECO:0000256" key="1">
    <source>
        <dbReference type="SAM" id="Phobius"/>
    </source>
</evidence>
<comment type="caution">
    <text evidence="2">The sequence shown here is derived from an EMBL/GenBank/DDBJ whole genome shotgun (WGS) entry which is preliminary data.</text>
</comment>
<sequence length="77" mass="8749">MFGLILELYIQGLIFSFILIAVLCGLYIFAFLVRNPEKSRAERRNRVMDAILVAVLTIPILSFALLGFLVILRAKHL</sequence>
<evidence type="ECO:0000313" key="2">
    <source>
        <dbReference type="EMBL" id="GBG96756.1"/>
    </source>
</evidence>
<dbReference type="RefSeq" id="WP_165814954.1">
    <property type="nucleotide sequence ID" value="NZ_BFFO01000004.1"/>
</dbReference>
<proteinExistence type="predicted"/>
<keyword evidence="1" id="KW-0812">Transmembrane</keyword>
<dbReference type="Proteomes" id="UP000245021">
    <property type="component" value="Unassembled WGS sequence"/>
</dbReference>
<gene>
    <name evidence="2" type="ORF">NtB2_00880</name>
</gene>